<evidence type="ECO:0000313" key="1">
    <source>
        <dbReference type="EMBL" id="GLB30124.1"/>
    </source>
</evidence>
<name>A0ABQ5M694_9FIRM</name>
<comment type="caution">
    <text evidence="1">The sequence shown here is derived from an EMBL/GenBank/DDBJ whole genome shotgun (WGS) entry which is preliminary data.</text>
</comment>
<accession>A0ABQ5M694</accession>
<evidence type="ECO:0000313" key="2">
    <source>
        <dbReference type="Proteomes" id="UP001419084"/>
    </source>
</evidence>
<keyword evidence="2" id="KW-1185">Reference proteome</keyword>
<reference evidence="1 2" key="1">
    <citation type="journal article" date="2024" name="Int. J. Syst. Evol. Microbiol.">
        <title>Lacrimispora brassicae sp. nov. isolated from fermented cabbage, and proposal of Clostridium indicum Gundawar et al. 2019 and Clostridium methoxybenzovorans Mechichi et al. 1999 as heterotypic synonyms of Lacrimispora amygdalina (Parshina et al. 2003) Haas and Blanchard 2020 and Lacrimispora indolis (McClung and McCoy 1957) Haas and Blanchard 2020, respectively.</title>
        <authorList>
            <person name="Kobayashi H."/>
            <person name="Tanizawa Y."/>
            <person name="Sakamoto M."/>
            <person name="Ohkuma M."/>
            <person name="Tohno M."/>
        </authorList>
    </citation>
    <scope>NUCLEOTIDE SEQUENCE [LARGE SCALE GENOMIC DNA]</scope>
    <source>
        <strain evidence="1 2">DSM 12857</strain>
    </source>
</reference>
<dbReference type="EMBL" id="BRPJ01000034">
    <property type="protein sequence ID" value="GLB30124.1"/>
    <property type="molecule type" value="Genomic_DNA"/>
</dbReference>
<gene>
    <name evidence="1" type="ORF">LAD12857_20470</name>
</gene>
<organism evidence="1 2">
    <name type="scientific">Lacrimispora amygdalina</name>
    <dbReference type="NCBI Taxonomy" id="253257"/>
    <lineage>
        <taxon>Bacteria</taxon>
        <taxon>Bacillati</taxon>
        <taxon>Bacillota</taxon>
        <taxon>Clostridia</taxon>
        <taxon>Lachnospirales</taxon>
        <taxon>Lachnospiraceae</taxon>
        <taxon>Lacrimispora</taxon>
    </lineage>
</organism>
<dbReference type="Proteomes" id="UP001419084">
    <property type="component" value="Unassembled WGS sequence"/>
</dbReference>
<proteinExistence type="predicted"/>
<dbReference type="RefSeq" id="WP_288824118.1">
    <property type="nucleotide sequence ID" value="NZ_BRPJ01000034.1"/>
</dbReference>
<sequence length="122" mass="13652">MGLFGNKMISTSVFHIDGLDAAGFKHITKLSLDKDNSKLLLYVPGEKIPYEISITKISSAKIGNIVDKVRDLKGMTLEIIYQSQNGSDKIIRFLFSPMISTGFNKFVKELENSIQGPRTREL</sequence>
<protein>
    <submittedName>
        <fullName evidence="1">Uncharacterized protein</fullName>
    </submittedName>
</protein>